<gene>
    <name evidence="9" type="primary">PPAP2A</name>
    <name evidence="8" type="ORF">LSAA_3167</name>
</gene>
<feature type="transmembrane region" description="Helical" evidence="6">
    <location>
        <begin position="227"/>
        <end position="246"/>
    </location>
</feature>
<name>A0A0K2TCS4_LEPSM</name>
<reference evidence="9" key="1">
    <citation type="submission" date="2014-05" db="EMBL/GenBank/DDBJ databases">
        <authorList>
            <person name="Chronopoulou M."/>
        </authorList>
    </citation>
    <scope>NUCLEOTIDE SEQUENCE</scope>
    <source>
        <tissue evidence="9">Whole organism</tissue>
    </source>
</reference>
<dbReference type="PANTHER" id="PTHR10165">
    <property type="entry name" value="LIPID PHOSPHATE PHOSPHATASE"/>
    <property type="match status" value="1"/>
</dbReference>
<feature type="transmembrane region" description="Helical" evidence="6">
    <location>
        <begin position="32"/>
        <end position="51"/>
    </location>
</feature>
<dbReference type="EMBL" id="HACA01005905">
    <property type="protein sequence ID" value="CDW23266.1"/>
    <property type="molecule type" value="Transcribed_RNA"/>
</dbReference>
<dbReference type="OrthoDB" id="8907274at2759"/>
<keyword evidence="4 6" id="KW-1133">Transmembrane helix</keyword>
<evidence type="ECO:0000256" key="3">
    <source>
        <dbReference type="ARBA" id="ARBA00022692"/>
    </source>
</evidence>
<evidence type="ECO:0000259" key="7">
    <source>
        <dbReference type="SMART" id="SM00014"/>
    </source>
</evidence>
<dbReference type="CDD" id="cd03384">
    <property type="entry name" value="PAP2_wunen"/>
    <property type="match status" value="1"/>
</dbReference>
<feature type="domain" description="Phosphatidic acid phosphatase type 2/haloperoxidase" evidence="7">
    <location>
        <begin position="121"/>
        <end position="273"/>
    </location>
</feature>
<dbReference type="EC" id="3.1.3.4" evidence="8"/>
<evidence type="ECO:0000256" key="6">
    <source>
        <dbReference type="SAM" id="Phobius"/>
    </source>
</evidence>
<dbReference type="GO" id="GO:0008195">
    <property type="term" value="F:phosphatidate phosphatase activity"/>
    <property type="evidence" value="ECO:0007669"/>
    <property type="project" value="UniProtKB-EC"/>
</dbReference>
<evidence type="ECO:0000313" key="8">
    <source>
        <dbReference type="EMBL" id="CAF2802345.1"/>
    </source>
</evidence>
<sequence length="310" mass="34701">MEGYSLKDKIPKWKLPLPEPQGKKDPDMYSNVVPNLVVLGILSIPYIYLSFFGVPVERGFFCDDESLSHPYHDSTIPTYALYITGFGFPLVVVLITEAILEKRNNGVIILTPYLKSVFKVLIDFGFGAATSQCLTDIAKYSIGRLRPHFFDVCRPIFENLDCGPRSYVLNYTCQGNLDLFHTEEEAQSKIEDAHLSFVSGHASFSCQAATFIILYLYAKSRGVRRSLIIPFIQLSFGLFAYYTSLSRVTDFKHHPTDVIAGAVFGITAQTINVIYVTDLLERRRSSSKEALVESLAMGNESNTTEANRGS</sequence>
<keyword evidence="5 6" id="KW-0472">Membrane</keyword>
<comment type="similarity">
    <text evidence="2">Belongs to the PA-phosphatase related phosphoesterase family.</text>
</comment>
<dbReference type="GO" id="GO:0046839">
    <property type="term" value="P:phospholipid dephosphorylation"/>
    <property type="evidence" value="ECO:0007669"/>
    <property type="project" value="TreeGrafter"/>
</dbReference>
<keyword evidence="3 6" id="KW-0812">Transmembrane</keyword>
<organism evidence="9">
    <name type="scientific">Lepeophtheirus salmonis</name>
    <name type="common">Salmon louse</name>
    <name type="synonym">Caligus salmonis</name>
    <dbReference type="NCBI Taxonomy" id="72036"/>
    <lineage>
        <taxon>Eukaryota</taxon>
        <taxon>Metazoa</taxon>
        <taxon>Ecdysozoa</taxon>
        <taxon>Arthropoda</taxon>
        <taxon>Crustacea</taxon>
        <taxon>Multicrustacea</taxon>
        <taxon>Hexanauplia</taxon>
        <taxon>Copepoda</taxon>
        <taxon>Siphonostomatoida</taxon>
        <taxon>Caligidae</taxon>
        <taxon>Lepeophtheirus</taxon>
    </lineage>
</organism>
<dbReference type="Pfam" id="PF01569">
    <property type="entry name" value="PAP2"/>
    <property type="match status" value="1"/>
</dbReference>
<dbReference type="GO" id="GO:0005886">
    <property type="term" value="C:plasma membrane"/>
    <property type="evidence" value="ECO:0007669"/>
    <property type="project" value="TreeGrafter"/>
</dbReference>
<dbReference type="Proteomes" id="UP000675881">
    <property type="component" value="Chromosome 11"/>
</dbReference>
<protein>
    <submittedName>
        <fullName evidence="8">PLPP1_2_3</fullName>
        <ecNumber evidence="8">3.1.3.4</ecNumber>
    </submittedName>
    <submittedName>
        <fullName evidence="9">Phosphatidic acid phosphatase type 2A [Canis lupus familiaris]</fullName>
    </submittedName>
</protein>
<dbReference type="GO" id="GO:0007165">
    <property type="term" value="P:signal transduction"/>
    <property type="evidence" value="ECO:0007669"/>
    <property type="project" value="TreeGrafter"/>
</dbReference>
<accession>A0A0K2TCS4</accession>
<proteinExistence type="inferred from homology"/>
<dbReference type="InterPro" id="IPR043216">
    <property type="entry name" value="PAP-like"/>
</dbReference>
<dbReference type="SUPFAM" id="SSF48317">
    <property type="entry name" value="Acid phosphatase/Vanadium-dependent haloperoxidase"/>
    <property type="match status" value="1"/>
</dbReference>
<dbReference type="InterPro" id="IPR036938">
    <property type="entry name" value="PAP2/HPO_sf"/>
</dbReference>
<evidence type="ECO:0000256" key="2">
    <source>
        <dbReference type="ARBA" id="ARBA00008816"/>
    </source>
</evidence>
<feature type="transmembrane region" description="Helical" evidence="6">
    <location>
        <begin position="79"/>
        <end position="100"/>
    </location>
</feature>
<keyword evidence="10" id="KW-1185">Reference proteome</keyword>
<dbReference type="GO" id="GO:0006644">
    <property type="term" value="P:phospholipid metabolic process"/>
    <property type="evidence" value="ECO:0007669"/>
    <property type="project" value="InterPro"/>
</dbReference>
<dbReference type="PANTHER" id="PTHR10165:SF103">
    <property type="entry name" value="PHOSPHOLIPID PHOSPHATASE HOMOLOG 1.2 HOMOLOG"/>
    <property type="match status" value="1"/>
</dbReference>
<dbReference type="AlphaFoldDB" id="A0A0K2TCS4"/>
<reference evidence="8" key="2">
    <citation type="submission" date="2021-02" db="EMBL/GenBank/DDBJ databases">
        <authorList>
            <person name="Bekaert M."/>
        </authorList>
    </citation>
    <scope>NUCLEOTIDE SEQUENCE</scope>
    <source>
        <strain evidence="8">IoA-00</strain>
    </source>
</reference>
<dbReference type="InterPro" id="IPR000326">
    <property type="entry name" value="PAP2/HPO"/>
</dbReference>
<evidence type="ECO:0000313" key="9">
    <source>
        <dbReference type="EMBL" id="CDW23266.1"/>
    </source>
</evidence>
<feature type="transmembrane region" description="Helical" evidence="6">
    <location>
        <begin position="258"/>
        <end position="280"/>
    </location>
</feature>
<evidence type="ECO:0000313" key="10">
    <source>
        <dbReference type="Proteomes" id="UP000675881"/>
    </source>
</evidence>
<evidence type="ECO:0000256" key="1">
    <source>
        <dbReference type="ARBA" id="ARBA00004141"/>
    </source>
</evidence>
<comment type="subcellular location">
    <subcellularLocation>
        <location evidence="1">Membrane</location>
        <topology evidence="1">Multi-pass membrane protein</topology>
    </subcellularLocation>
</comment>
<evidence type="ECO:0000256" key="4">
    <source>
        <dbReference type="ARBA" id="ARBA00022989"/>
    </source>
</evidence>
<evidence type="ECO:0000256" key="5">
    <source>
        <dbReference type="ARBA" id="ARBA00023136"/>
    </source>
</evidence>
<dbReference type="EMBL" id="HG994590">
    <property type="protein sequence ID" value="CAF2802345.1"/>
    <property type="molecule type" value="Genomic_DNA"/>
</dbReference>
<dbReference type="Gene3D" id="1.20.144.10">
    <property type="entry name" value="Phosphatidic acid phosphatase type 2/haloperoxidase"/>
    <property type="match status" value="1"/>
</dbReference>
<keyword evidence="8" id="KW-0378">Hydrolase</keyword>
<dbReference type="SMART" id="SM00014">
    <property type="entry name" value="acidPPc"/>
    <property type="match status" value="1"/>
</dbReference>